<dbReference type="PANTHER" id="PTHR34979:SF1">
    <property type="entry name" value="INNER MEMBRANE PROTEIN YGAZ"/>
    <property type="match status" value="1"/>
</dbReference>
<sequence length="218" mass="23757">MHEFLKGIHRALGVGVGYFPVAMSFGALATGIGVSTPAAVTMSIWVYAGAAQFAALEGVKQDLFWVSIVLTMLLINLRHIPMSLASDRIFNSFGLGQRLFLAHGLTDEAFALDITSKPRSHFYYFGIHILCWLSWISGTWLGCQIGAKLPVQWLSFALPSLFICLLVDSIGDRLSREWIVVAIGVGLVLVTQGWGTLGFLLSIVGVTCLAVVLPKIYR</sequence>
<dbReference type="Pfam" id="PF03591">
    <property type="entry name" value="AzlC"/>
    <property type="match status" value="1"/>
</dbReference>
<dbReference type="InterPro" id="IPR011606">
    <property type="entry name" value="Brnchd-chn_aa_trnsp_permease"/>
</dbReference>
<dbReference type="GO" id="GO:0005886">
    <property type="term" value="C:plasma membrane"/>
    <property type="evidence" value="ECO:0007669"/>
    <property type="project" value="UniProtKB-SubCell"/>
</dbReference>
<keyword evidence="10" id="KW-1185">Reference proteome</keyword>
<evidence type="ECO:0000256" key="5">
    <source>
        <dbReference type="ARBA" id="ARBA00022692"/>
    </source>
</evidence>
<feature type="transmembrane region" description="Helical" evidence="8">
    <location>
        <begin position="122"/>
        <end position="141"/>
    </location>
</feature>
<dbReference type="PANTHER" id="PTHR34979">
    <property type="entry name" value="INNER MEMBRANE PROTEIN YGAZ"/>
    <property type="match status" value="1"/>
</dbReference>
<evidence type="ECO:0000256" key="8">
    <source>
        <dbReference type="SAM" id="Phobius"/>
    </source>
</evidence>
<gene>
    <name evidence="9" type="ORF">DSM107010_65020</name>
</gene>
<dbReference type="Proteomes" id="UP000282574">
    <property type="component" value="Unassembled WGS sequence"/>
</dbReference>
<reference evidence="9 10" key="1">
    <citation type="journal article" date="2019" name="Genome Biol. Evol.">
        <title>Day and night: Metabolic profiles and evolutionary relationships of six axenic non-marine cyanobacteria.</title>
        <authorList>
            <person name="Will S.E."/>
            <person name="Henke P."/>
            <person name="Boedeker C."/>
            <person name="Huang S."/>
            <person name="Brinkmann H."/>
            <person name="Rohde M."/>
            <person name="Jarek M."/>
            <person name="Friedl T."/>
            <person name="Seufert S."/>
            <person name="Schumacher M."/>
            <person name="Overmann J."/>
            <person name="Neumann-Schaal M."/>
            <person name="Petersen J."/>
        </authorList>
    </citation>
    <scope>NUCLEOTIDE SEQUENCE [LARGE SCALE GENOMIC DNA]</scope>
    <source>
        <strain evidence="9 10">SAG 39.79</strain>
    </source>
</reference>
<evidence type="ECO:0000256" key="7">
    <source>
        <dbReference type="ARBA" id="ARBA00023136"/>
    </source>
</evidence>
<evidence type="ECO:0000256" key="4">
    <source>
        <dbReference type="ARBA" id="ARBA00022475"/>
    </source>
</evidence>
<accession>A0AB37UAA9</accession>
<keyword evidence="4" id="KW-1003">Cell membrane</keyword>
<comment type="caution">
    <text evidence="9">The sequence shown here is derived from an EMBL/GenBank/DDBJ whole genome shotgun (WGS) entry which is preliminary data.</text>
</comment>
<evidence type="ECO:0000256" key="2">
    <source>
        <dbReference type="ARBA" id="ARBA00010735"/>
    </source>
</evidence>
<feature type="transmembrane region" description="Helical" evidence="8">
    <location>
        <begin position="200"/>
        <end position="217"/>
    </location>
</feature>
<feature type="transmembrane region" description="Helical" evidence="8">
    <location>
        <begin position="153"/>
        <end position="171"/>
    </location>
</feature>
<keyword evidence="3" id="KW-0813">Transport</keyword>
<feature type="transmembrane region" description="Helical" evidence="8">
    <location>
        <begin position="12"/>
        <end position="34"/>
    </location>
</feature>
<keyword evidence="5 8" id="KW-0812">Transmembrane</keyword>
<proteinExistence type="inferred from homology"/>
<name>A0AB37UAA9_9CYAN</name>
<protein>
    <submittedName>
        <fullName evidence="9">Branched-chain amino acid permease</fullName>
    </submittedName>
</protein>
<dbReference type="AlphaFoldDB" id="A0AB37UAA9"/>
<feature type="transmembrane region" description="Helical" evidence="8">
    <location>
        <begin position="63"/>
        <end position="80"/>
    </location>
</feature>
<evidence type="ECO:0000256" key="1">
    <source>
        <dbReference type="ARBA" id="ARBA00004651"/>
    </source>
</evidence>
<dbReference type="RefSeq" id="WP_015153719.1">
    <property type="nucleotide sequence ID" value="NZ_JAVKZF010000002.1"/>
</dbReference>
<comment type="similarity">
    <text evidence="2">Belongs to the AzlC family.</text>
</comment>
<dbReference type="EMBL" id="RSCK01000123">
    <property type="protein sequence ID" value="RUT01658.1"/>
    <property type="molecule type" value="Genomic_DNA"/>
</dbReference>
<dbReference type="GO" id="GO:1903785">
    <property type="term" value="P:L-valine transmembrane transport"/>
    <property type="evidence" value="ECO:0007669"/>
    <property type="project" value="TreeGrafter"/>
</dbReference>
<keyword evidence="7 8" id="KW-0472">Membrane</keyword>
<evidence type="ECO:0000256" key="6">
    <source>
        <dbReference type="ARBA" id="ARBA00022989"/>
    </source>
</evidence>
<evidence type="ECO:0000313" key="9">
    <source>
        <dbReference type="EMBL" id="RUT01658.1"/>
    </source>
</evidence>
<organism evidence="9 10">
    <name type="scientific">Chroococcidiopsis cubana SAG 39.79</name>
    <dbReference type="NCBI Taxonomy" id="388085"/>
    <lineage>
        <taxon>Bacteria</taxon>
        <taxon>Bacillati</taxon>
        <taxon>Cyanobacteriota</taxon>
        <taxon>Cyanophyceae</taxon>
        <taxon>Chroococcidiopsidales</taxon>
        <taxon>Chroococcidiopsidaceae</taxon>
        <taxon>Chroococcidiopsis</taxon>
    </lineage>
</organism>
<comment type="subcellular location">
    <subcellularLocation>
        <location evidence="1">Cell membrane</location>
        <topology evidence="1">Multi-pass membrane protein</topology>
    </subcellularLocation>
</comment>
<evidence type="ECO:0000256" key="3">
    <source>
        <dbReference type="ARBA" id="ARBA00022448"/>
    </source>
</evidence>
<evidence type="ECO:0000313" key="10">
    <source>
        <dbReference type="Proteomes" id="UP000282574"/>
    </source>
</evidence>
<keyword evidence="6 8" id="KW-1133">Transmembrane helix</keyword>